<dbReference type="CDD" id="cd05237">
    <property type="entry name" value="UDP_invert_4-6DH_SDR_e"/>
    <property type="match status" value="1"/>
</dbReference>
<dbReference type="PANTHER" id="PTHR43318:SF1">
    <property type="entry name" value="POLYSACCHARIDE BIOSYNTHESIS PROTEIN EPSC-RELATED"/>
    <property type="match status" value="1"/>
</dbReference>
<dbReference type="SUPFAM" id="SSF51735">
    <property type="entry name" value="NAD(P)-binding Rossmann-fold domains"/>
    <property type="match status" value="2"/>
</dbReference>
<dbReference type="Proteomes" id="UP000288983">
    <property type="component" value="Unassembled WGS sequence"/>
</dbReference>
<gene>
    <name evidence="4" type="ORF">DM813_24125</name>
</gene>
<name>A0A443ZG31_9PSED</name>
<keyword evidence="2" id="KW-0472">Membrane</keyword>
<dbReference type="STRING" id="237609.PSAKL28_13990"/>
<dbReference type="OrthoDB" id="9803111at2"/>
<evidence type="ECO:0000256" key="1">
    <source>
        <dbReference type="ARBA" id="ARBA00007430"/>
    </source>
</evidence>
<feature type="transmembrane region" description="Helical" evidence="2">
    <location>
        <begin position="84"/>
        <end position="107"/>
    </location>
</feature>
<dbReference type="EMBL" id="QJRG01000049">
    <property type="protein sequence ID" value="RWU17777.1"/>
    <property type="molecule type" value="Genomic_DNA"/>
</dbReference>
<proteinExistence type="inferred from homology"/>
<feature type="transmembrane region" description="Helical" evidence="2">
    <location>
        <begin position="54"/>
        <end position="72"/>
    </location>
</feature>
<keyword evidence="2" id="KW-1133">Transmembrane helix</keyword>
<evidence type="ECO:0000256" key="2">
    <source>
        <dbReference type="SAM" id="Phobius"/>
    </source>
</evidence>
<evidence type="ECO:0000313" key="5">
    <source>
        <dbReference type="Proteomes" id="UP000288983"/>
    </source>
</evidence>
<dbReference type="FunFam" id="3.40.50.720:FF:000568">
    <property type="entry name" value="Polysaccharide biosynthesis protein"/>
    <property type="match status" value="1"/>
</dbReference>
<sequence>MDKLRTKLLGLPRRQKRLIQVVTDVVLVWVALWMAFVVRLGIDDLANPVVDHTWLFVCAPLVAIPLFIRFGLYRAVMRYFGNDALIAIIKAVTLSALILGFIIYWASNHQNVVPRSITFNYWWLSLIMVGGLRLAMRQYFLGDWFATAVQHVPFANRDDGLPRVAIYGAGAAGNQLVAALRMGKAMRPVAFIDDDASITDRVIAGLQVYPPEQLQRMIDATGAQEILLAIPSVSRSRRREILNLLEGYPLHVRSVPGFMDLASGRVKVDDIQEVDIADLLGRDAVPAQHDLLERCIVEQTVMVTGAGGSIGSELCRQILGQKPRTLLLYEHSEFNLYSIANELEQRIAREGMAVQLIPILGSVRDQAKMLDIMRAWRVETVYHAAAYKHVPMVEHNIAEGVLNNVIGTLHTAQAALQAGVANFVLISTDKAVRPTNVMGSTKRLAEMVLQALSRELAPVLVGDSGNVSQVNKTRFTMVRFGNVLGSSGSVIPLFHKQIKAGGPLTVTHPKITRYFMTIPEAAQLVIQAGSMGQGGDVFVLDMGEPVKIIELAEKMIHLSGFSIRSERNPLGDIAINFTGLRPGEKLYEELLIGENVLATRHPMIMSANEDYLPWEVLKQRLDGLMAAISADDFNTVRQLLRDTVSGYSPGGEIVDWLYQRRRLEP</sequence>
<comment type="caution">
    <text evidence="4">The sequence shown here is derived from an EMBL/GenBank/DDBJ whole genome shotgun (WGS) entry which is preliminary data.</text>
</comment>
<reference evidence="4 5" key="1">
    <citation type="submission" date="2018-06" db="EMBL/GenBank/DDBJ databases">
        <title>Bacteria isolated from soil of Wuhan.</title>
        <authorList>
            <person name="Wei X."/>
            <person name="Chunhua H."/>
        </authorList>
    </citation>
    <scope>NUCLEOTIDE SEQUENCE [LARGE SCALE GENOMIC DNA]</scope>
    <source>
        <strain evidence="5">xwS2</strain>
    </source>
</reference>
<dbReference type="Gene3D" id="3.40.50.720">
    <property type="entry name" value="NAD(P)-binding Rossmann-like Domain"/>
    <property type="match status" value="2"/>
</dbReference>
<dbReference type="AlphaFoldDB" id="A0A443ZG31"/>
<evidence type="ECO:0000259" key="3">
    <source>
        <dbReference type="Pfam" id="PF02719"/>
    </source>
</evidence>
<feature type="transmembrane region" description="Helical" evidence="2">
    <location>
        <begin position="21"/>
        <end position="42"/>
    </location>
</feature>
<evidence type="ECO:0000313" key="4">
    <source>
        <dbReference type="EMBL" id="RWU17777.1"/>
    </source>
</evidence>
<organism evidence="4 5">
    <name type="scientific">Pseudomonas alkylphenolica</name>
    <dbReference type="NCBI Taxonomy" id="237609"/>
    <lineage>
        <taxon>Bacteria</taxon>
        <taxon>Pseudomonadati</taxon>
        <taxon>Pseudomonadota</taxon>
        <taxon>Gammaproteobacteria</taxon>
        <taxon>Pseudomonadales</taxon>
        <taxon>Pseudomonadaceae</taxon>
        <taxon>Pseudomonas</taxon>
    </lineage>
</organism>
<protein>
    <recommendedName>
        <fullName evidence="3">Polysaccharide biosynthesis protein CapD-like domain-containing protein</fullName>
    </recommendedName>
</protein>
<keyword evidence="2" id="KW-0812">Transmembrane</keyword>
<comment type="similarity">
    <text evidence="1">Belongs to the polysaccharide synthase family.</text>
</comment>
<dbReference type="InterPro" id="IPR036291">
    <property type="entry name" value="NAD(P)-bd_dom_sf"/>
</dbReference>
<dbReference type="RefSeq" id="WP_128325901.1">
    <property type="nucleotide sequence ID" value="NZ_QJRG01000049.1"/>
</dbReference>
<dbReference type="Pfam" id="PF02719">
    <property type="entry name" value="Polysacc_synt_2"/>
    <property type="match status" value="1"/>
</dbReference>
<accession>A0A443ZG31</accession>
<dbReference type="PANTHER" id="PTHR43318">
    <property type="entry name" value="UDP-N-ACETYLGLUCOSAMINE 4,6-DEHYDRATASE"/>
    <property type="match status" value="1"/>
</dbReference>
<dbReference type="InterPro" id="IPR051203">
    <property type="entry name" value="Polysaccharide_Synthase-Rel"/>
</dbReference>
<feature type="domain" description="Polysaccharide biosynthesis protein CapD-like" evidence="3">
    <location>
        <begin position="301"/>
        <end position="608"/>
    </location>
</feature>
<dbReference type="InterPro" id="IPR003869">
    <property type="entry name" value="Polysac_CapD-like"/>
</dbReference>